<feature type="region of interest" description="Disordered" evidence="8">
    <location>
        <begin position="433"/>
        <end position="455"/>
    </location>
</feature>
<dbReference type="GO" id="GO:0005829">
    <property type="term" value="C:cytosol"/>
    <property type="evidence" value="ECO:0007669"/>
    <property type="project" value="EnsemblFungi"/>
</dbReference>
<dbReference type="PROSITE" id="PS51294">
    <property type="entry name" value="HTH_MYB"/>
    <property type="match status" value="2"/>
</dbReference>
<feature type="domain" description="HTH myb-type" evidence="10">
    <location>
        <begin position="58"/>
        <end position="107"/>
    </location>
</feature>
<comment type="caution">
    <text evidence="11">The sequence shown here is derived from an EMBL/GenBank/DDBJ whole genome shotgun (WGS) entry which is preliminary data.</text>
</comment>
<evidence type="ECO:0000256" key="6">
    <source>
        <dbReference type="ARBA" id="ARBA00023187"/>
    </source>
</evidence>
<dbReference type="Gene3D" id="1.10.10.60">
    <property type="entry name" value="Homeodomain-like"/>
    <property type="match status" value="2"/>
</dbReference>
<name>A0A0W4ZJA0_PNEC8</name>
<evidence type="ECO:0000256" key="5">
    <source>
        <dbReference type="ARBA" id="ARBA00023125"/>
    </source>
</evidence>
<keyword evidence="2" id="KW-0507">mRNA processing</keyword>
<keyword evidence="6" id="KW-0508">mRNA splicing</keyword>
<keyword evidence="4" id="KW-0677">Repeat</keyword>
<accession>A0A0W4ZJA0</accession>
<dbReference type="GO" id="GO:0140602">
    <property type="term" value="C:nucleolar peripheral inclusion body"/>
    <property type="evidence" value="ECO:0007669"/>
    <property type="project" value="EnsemblFungi"/>
</dbReference>
<reference evidence="12" key="1">
    <citation type="journal article" date="2016" name="Nat. Commun.">
        <title>Genome analysis of three Pneumocystis species reveals adaptation mechanisms to life exclusively in mammalian hosts.</title>
        <authorList>
            <person name="Ma L."/>
            <person name="Chen Z."/>
            <person name="Huang D.W."/>
            <person name="Kutty G."/>
            <person name="Ishihara M."/>
            <person name="Wang H."/>
            <person name="Abouelleil A."/>
            <person name="Bishop L."/>
            <person name="Davey E."/>
            <person name="Deng R."/>
            <person name="Deng X."/>
            <person name="Fan L."/>
            <person name="Fantoni G."/>
            <person name="Fitzgerald M."/>
            <person name="Gogineni E."/>
            <person name="Goldberg J.M."/>
            <person name="Handley G."/>
            <person name="Hu X."/>
            <person name="Huber C."/>
            <person name="Jiao X."/>
            <person name="Jones K."/>
            <person name="Levin J.Z."/>
            <person name="Liu Y."/>
            <person name="Macdonald P."/>
            <person name="Melnikov A."/>
            <person name="Raley C."/>
            <person name="Sassi M."/>
            <person name="Sherman B.T."/>
            <person name="Song X."/>
            <person name="Sykes S."/>
            <person name="Tran B."/>
            <person name="Walsh L."/>
            <person name="Xia Y."/>
            <person name="Yang J."/>
            <person name="Young S."/>
            <person name="Zeng Q."/>
            <person name="Zheng X."/>
            <person name="Stephens R."/>
            <person name="Nusbaum C."/>
            <person name="Birren B.W."/>
            <person name="Azadi P."/>
            <person name="Lempicki R.A."/>
            <person name="Cuomo C.A."/>
            <person name="Kovacs J.A."/>
        </authorList>
    </citation>
    <scope>NUCLEOTIDE SEQUENCE [LARGE SCALE GENOMIC DNA]</scope>
    <source>
        <strain evidence="12">B80</strain>
    </source>
</reference>
<dbReference type="InterPro" id="IPR017930">
    <property type="entry name" value="Myb_dom"/>
</dbReference>
<proteinExistence type="inferred from homology"/>
<feature type="compositionally biased region" description="Basic and acidic residues" evidence="8">
    <location>
        <begin position="255"/>
        <end position="277"/>
    </location>
</feature>
<dbReference type="EMBL" id="LFVZ01000007">
    <property type="protein sequence ID" value="KTW28444.1"/>
    <property type="molecule type" value="Genomic_DNA"/>
</dbReference>
<dbReference type="PROSITE" id="PS50090">
    <property type="entry name" value="MYB_LIKE"/>
    <property type="match status" value="2"/>
</dbReference>
<dbReference type="Pfam" id="PF13921">
    <property type="entry name" value="Myb_DNA-bind_6"/>
    <property type="match status" value="1"/>
</dbReference>
<evidence type="ECO:0000313" key="12">
    <source>
        <dbReference type="Proteomes" id="UP000054454"/>
    </source>
</evidence>
<keyword evidence="12" id="KW-1185">Reference proteome</keyword>
<dbReference type="PANTHER" id="PTHR45885:SF1">
    <property type="entry name" value="CELL DIVISION CYCLE 5-LIKE PROTEIN"/>
    <property type="match status" value="1"/>
</dbReference>
<dbReference type="Pfam" id="PF11831">
    <property type="entry name" value="Myb_Cef"/>
    <property type="match status" value="1"/>
</dbReference>
<dbReference type="VEuPathDB" id="FungiDB:T552_01706"/>
<dbReference type="Proteomes" id="UP000054454">
    <property type="component" value="Unassembled WGS sequence"/>
</dbReference>
<dbReference type="GO" id="GO:0000974">
    <property type="term" value="C:Prp19 complex"/>
    <property type="evidence" value="ECO:0007669"/>
    <property type="project" value="EnsemblFungi"/>
</dbReference>
<evidence type="ECO:0000256" key="4">
    <source>
        <dbReference type="ARBA" id="ARBA00022737"/>
    </source>
</evidence>
<protein>
    <recommendedName>
        <fullName evidence="13">Pre-mRNA-splicing factor cef1</fullName>
    </recommendedName>
</protein>
<feature type="region of interest" description="Disordered" evidence="8">
    <location>
        <begin position="247"/>
        <end position="279"/>
    </location>
</feature>
<dbReference type="GO" id="GO:0071014">
    <property type="term" value="C:post-mRNA release spliceosomal complex"/>
    <property type="evidence" value="ECO:0007669"/>
    <property type="project" value="EnsemblFungi"/>
</dbReference>
<dbReference type="InterPro" id="IPR047240">
    <property type="entry name" value="SANT_CDC5L_II"/>
</dbReference>
<feature type="region of interest" description="Disordered" evidence="8">
    <location>
        <begin position="110"/>
        <end position="152"/>
    </location>
</feature>
<dbReference type="CDD" id="cd00167">
    <property type="entry name" value="SANT"/>
    <property type="match status" value="1"/>
</dbReference>
<evidence type="ECO:0000256" key="2">
    <source>
        <dbReference type="ARBA" id="ARBA00022664"/>
    </source>
</evidence>
<dbReference type="CDD" id="cd11659">
    <property type="entry name" value="SANT_CDC5_II"/>
    <property type="match status" value="1"/>
</dbReference>
<dbReference type="InterPro" id="IPR047242">
    <property type="entry name" value="CDC5L/Cef1"/>
</dbReference>
<organism evidence="11 12">
    <name type="scientific">Pneumocystis carinii (strain B80)</name>
    <name type="common">Rat pneumocystis pneumonia agent</name>
    <name type="synonym">Pneumocystis carinii f. sp. carinii</name>
    <dbReference type="NCBI Taxonomy" id="1408658"/>
    <lineage>
        <taxon>Eukaryota</taxon>
        <taxon>Fungi</taxon>
        <taxon>Dikarya</taxon>
        <taxon>Ascomycota</taxon>
        <taxon>Taphrinomycotina</taxon>
        <taxon>Pneumocystomycetes</taxon>
        <taxon>Pneumocystaceae</taxon>
        <taxon>Pneumocystis</taxon>
    </lineage>
</organism>
<dbReference type="GeneID" id="28936478"/>
<dbReference type="InterPro" id="IPR021786">
    <property type="entry name" value="Cdc5p/Cef1_C"/>
</dbReference>
<dbReference type="AlphaFoldDB" id="A0A0W4ZJA0"/>
<sequence>MAPAVKGGIWKNIEDEILKAAVSKYGKNQWARISSLLVRKTAKQCKARWYEWLDPGIKKIEWNKEEDEKLLHLAKLMPTQWRTIATIVGRTATQCLERYQRLLDDAEANDSSMNLDGPGCEASAPTADDVRRLRPGEIDPNPENKPALPDAVDMDEDEKEMLSEARARLANTQGKKAKRKAREKQLEESRRLAVLQKRRELKAAGINIRLHHRKKGQMDYNADIPFEKKPALGFYDTTEEQLMNEAVKNNADLSQFDRKKKDQEDTDKKKRKKEEFSKSVTAAFHASENARNMQKLKDAEQLSKRRKLVLPEPQINDNEIDEIIILNKSGEYARSLVSMTENEATKGLIGQYSQINTSNSIRTPRTPLQEDRLLIEAKNLRALTQQQSSLFGDENTPLHQPIGTDFNKGALKNTPVTPNPLAMTFCQRNTSVKTNSTPFRTPRDNFNINQKDPNSSEFVNKEELYGKSQKEYLRSKFSSLPKPLNDFELELPIEEDYNDKPKQPVIEEDAQEKKKRNQVLKEKQNSLDLKSKVMQKGLPRPPIINMSLLLEWLEPAQGAELLITEEMIKLLSHDTSRYPILENKIIGTSHFIDNISNDFIHYAHNEIQKEIDKYNSITIEPYMRLINVRKDLRNFISDPEKSSENSLNDLKNYWKIIQENISKEANNGNKIEKRLDVLLNGYQIRSKIISKKIYNSIEAISLAKQELYCFQNLDISEKIALPKRLDSLKNDVQFLKERESREQTKYKYLLEKKNILPKL</sequence>
<dbReference type="GO" id="GO:0003677">
    <property type="term" value="F:DNA binding"/>
    <property type="evidence" value="ECO:0007669"/>
    <property type="project" value="UniProtKB-KW"/>
</dbReference>
<feature type="domain" description="Myb-like" evidence="9">
    <location>
        <begin position="2"/>
        <end position="53"/>
    </location>
</feature>
<evidence type="ECO:0000256" key="3">
    <source>
        <dbReference type="ARBA" id="ARBA00022728"/>
    </source>
</evidence>
<feature type="region of interest" description="Disordered" evidence="8">
    <location>
        <begin position="494"/>
        <end position="523"/>
    </location>
</feature>
<dbReference type="InterPro" id="IPR001005">
    <property type="entry name" value="SANT/Myb"/>
</dbReference>
<dbReference type="FunFam" id="1.10.10.60:FF:000021">
    <property type="entry name" value="CDC5 cell division cycle 5-like"/>
    <property type="match status" value="1"/>
</dbReference>
<dbReference type="GO" id="GO:0045292">
    <property type="term" value="P:mRNA cis splicing, via spliceosome"/>
    <property type="evidence" value="ECO:0007669"/>
    <property type="project" value="EnsemblFungi"/>
</dbReference>
<keyword evidence="5" id="KW-0238">DNA-binding</keyword>
<dbReference type="InterPro" id="IPR009057">
    <property type="entry name" value="Homeodomain-like_sf"/>
</dbReference>
<evidence type="ECO:0008006" key="13">
    <source>
        <dbReference type="Google" id="ProtNLM"/>
    </source>
</evidence>
<feature type="domain" description="HTH myb-type" evidence="10">
    <location>
        <begin position="2"/>
        <end position="57"/>
    </location>
</feature>
<keyword evidence="3" id="KW-0747">Spliceosome</keyword>
<evidence type="ECO:0000256" key="8">
    <source>
        <dbReference type="SAM" id="MobiDB-lite"/>
    </source>
</evidence>
<keyword evidence="7" id="KW-0539">Nucleus</keyword>
<dbReference type="SUPFAM" id="SSF46689">
    <property type="entry name" value="Homeodomain-like"/>
    <property type="match status" value="1"/>
</dbReference>
<evidence type="ECO:0000256" key="1">
    <source>
        <dbReference type="ARBA" id="ARBA00010506"/>
    </source>
</evidence>
<gene>
    <name evidence="11" type="ORF">T552_01706</name>
</gene>
<evidence type="ECO:0000313" key="11">
    <source>
        <dbReference type="EMBL" id="KTW28444.1"/>
    </source>
</evidence>
<evidence type="ECO:0000256" key="7">
    <source>
        <dbReference type="ARBA" id="ARBA00023242"/>
    </source>
</evidence>
<dbReference type="OrthoDB" id="1410009at2759"/>
<dbReference type="PANTHER" id="PTHR45885">
    <property type="entry name" value="CELL DIVISION CYCLE 5-LIKE PROTEIN"/>
    <property type="match status" value="1"/>
</dbReference>
<dbReference type="SMART" id="SM00717">
    <property type="entry name" value="SANT"/>
    <property type="match status" value="2"/>
</dbReference>
<dbReference type="RefSeq" id="XP_018225987.1">
    <property type="nucleotide sequence ID" value="XM_018370275.1"/>
</dbReference>
<feature type="domain" description="Myb-like" evidence="9">
    <location>
        <begin position="54"/>
        <end position="103"/>
    </location>
</feature>
<evidence type="ECO:0000259" key="9">
    <source>
        <dbReference type="PROSITE" id="PS50090"/>
    </source>
</evidence>
<evidence type="ECO:0000259" key="10">
    <source>
        <dbReference type="PROSITE" id="PS51294"/>
    </source>
</evidence>
<comment type="similarity">
    <text evidence="1">Belongs to the CEF1 family.</text>
</comment>
<feature type="compositionally biased region" description="Basic and acidic residues" evidence="8">
    <location>
        <begin position="128"/>
        <end position="137"/>
    </location>
</feature>